<evidence type="ECO:0000313" key="2">
    <source>
        <dbReference type="Proteomes" id="UP000521748"/>
    </source>
</evidence>
<dbReference type="PANTHER" id="PTHR43611:SF3">
    <property type="entry name" value="FLAVIN MONONUCLEOTIDE HYDROLASE 1, CHLOROPLATIC"/>
    <property type="match status" value="1"/>
</dbReference>
<dbReference type="InterPro" id="IPR006439">
    <property type="entry name" value="HAD-SF_hydro_IA"/>
</dbReference>
<accession>A0A7Y9S6V1</accession>
<dbReference type="Pfam" id="PF00702">
    <property type="entry name" value="Hydrolase"/>
    <property type="match status" value="1"/>
</dbReference>
<comment type="caution">
    <text evidence="1">The sequence shown here is derived from an EMBL/GenBank/DDBJ whole genome shotgun (WGS) entry which is preliminary data.</text>
</comment>
<dbReference type="AlphaFoldDB" id="A0A7Y9S6V1"/>
<dbReference type="RefSeq" id="WP_179388893.1">
    <property type="nucleotide sequence ID" value="NZ_JACBYQ010000001.1"/>
</dbReference>
<name>A0A7Y9S6V1_9MICC</name>
<organism evidence="1 2">
    <name type="scientific">Psychromicrobium silvestre</name>
    <dbReference type="NCBI Taxonomy" id="1645614"/>
    <lineage>
        <taxon>Bacteria</taxon>
        <taxon>Bacillati</taxon>
        <taxon>Actinomycetota</taxon>
        <taxon>Actinomycetes</taxon>
        <taxon>Micrococcales</taxon>
        <taxon>Micrococcaceae</taxon>
        <taxon>Psychromicrobium</taxon>
    </lineage>
</organism>
<dbReference type="InterPro" id="IPR036412">
    <property type="entry name" value="HAD-like_sf"/>
</dbReference>
<dbReference type="SUPFAM" id="SSF56784">
    <property type="entry name" value="HAD-like"/>
    <property type="match status" value="1"/>
</dbReference>
<dbReference type="InterPro" id="IPR023214">
    <property type="entry name" value="HAD_sf"/>
</dbReference>
<dbReference type="GO" id="GO:0016787">
    <property type="term" value="F:hydrolase activity"/>
    <property type="evidence" value="ECO:0007669"/>
    <property type="project" value="UniProtKB-KW"/>
</dbReference>
<keyword evidence="2" id="KW-1185">Reference proteome</keyword>
<sequence>MGLELVLVFDLDGVIRHFDSLELDAQIEAELGLPAGTLWELVMESGDLDRAVVGGFNRRQWEDRIEAELRAGTRNGADVAASFQRWRDNVGKADPEMTQLIEELPEVPVFLFTNGTDRVPEELVRLGIDGLFAGVLNSYNYGLRKPDPAAYLAAHREIQAVLGLRVPREQVFFTDDKVKNVQAALDFGWRAEVFQDAARYRQQLDAVTADSARN</sequence>
<dbReference type="PANTHER" id="PTHR43611">
    <property type="entry name" value="ALPHA-D-GLUCOSE 1-PHOSPHATE PHOSPHATASE"/>
    <property type="match status" value="1"/>
</dbReference>
<dbReference type="Gene3D" id="3.40.50.1000">
    <property type="entry name" value="HAD superfamily/HAD-like"/>
    <property type="match status" value="1"/>
</dbReference>
<proteinExistence type="predicted"/>
<dbReference type="SFLD" id="SFLDG01129">
    <property type="entry name" value="C1.5:_HAD__Beta-PGM__Phosphata"/>
    <property type="match status" value="1"/>
</dbReference>
<reference evidence="1 2" key="1">
    <citation type="submission" date="2020-07" db="EMBL/GenBank/DDBJ databases">
        <title>Sequencing the genomes of 1000 actinobacteria strains.</title>
        <authorList>
            <person name="Klenk H.-P."/>
        </authorList>
    </citation>
    <scope>NUCLEOTIDE SEQUENCE [LARGE SCALE GENOMIC DNA]</scope>
    <source>
        <strain evidence="1 2">DSM 102047</strain>
    </source>
</reference>
<dbReference type="EMBL" id="JACBYQ010000001">
    <property type="protein sequence ID" value="NYE95225.1"/>
    <property type="molecule type" value="Genomic_DNA"/>
</dbReference>
<dbReference type="SFLD" id="SFLDS00003">
    <property type="entry name" value="Haloacid_Dehalogenase"/>
    <property type="match status" value="1"/>
</dbReference>
<protein>
    <submittedName>
        <fullName evidence="1">Putative hydrolase of the HAD superfamily</fullName>
    </submittedName>
</protein>
<evidence type="ECO:0000313" key="1">
    <source>
        <dbReference type="EMBL" id="NYE95225.1"/>
    </source>
</evidence>
<dbReference type="NCBIfam" id="TIGR01509">
    <property type="entry name" value="HAD-SF-IA-v3"/>
    <property type="match status" value="1"/>
</dbReference>
<gene>
    <name evidence="1" type="ORF">FHU41_001446</name>
</gene>
<dbReference type="Proteomes" id="UP000521748">
    <property type="component" value="Unassembled WGS sequence"/>
</dbReference>
<keyword evidence="1" id="KW-0378">Hydrolase</keyword>